<gene>
    <name evidence="1" type="ORF">RMONA_02910</name>
</gene>
<name>A0A0B7IYS6_9RICK</name>
<evidence type="ECO:0000313" key="1">
    <source>
        <dbReference type="EMBL" id="CEO16981.1"/>
    </source>
</evidence>
<sequence>MKRLPKEETNKEEITNKEENNITFSNLTEELRQKYTIPQDKMGIVITNINQESIDDISKLEELYENAKNQISKIFCS</sequence>
<dbReference type="Proteomes" id="UP000018149">
    <property type="component" value="Chromosome I"/>
</dbReference>
<organism evidence="1 2">
    <name type="scientific">Rickettsia monacensis</name>
    <dbReference type="NCBI Taxonomy" id="109232"/>
    <lineage>
        <taxon>Bacteria</taxon>
        <taxon>Pseudomonadati</taxon>
        <taxon>Pseudomonadota</taxon>
        <taxon>Alphaproteobacteria</taxon>
        <taxon>Rickettsiales</taxon>
        <taxon>Rickettsiaceae</taxon>
        <taxon>Rickettsieae</taxon>
        <taxon>Rickettsia</taxon>
        <taxon>spotted fever group</taxon>
    </lineage>
</organism>
<dbReference type="AlphaFoldDB" id="A0A0B7IYS6"/>
<proteinExistence type="predicted"/>
<accession>A0A0B7IYS6</accession>
<evidence type="ECO:0000313" key="2">
    <source>
        <dbReference type="Proteomes" id="UP000018149"/>
    </source>
</evidence>
<keyword evidence="2" id="KW-1185">Reference proteome</keyword>
<protein>
    <submittedName>
        <fullName evidence="1">Uncharacterized protein</fullName>
    </submittedName>
</protein>
<dbReference type="HOGENOM" id="CLU_2635769_0_0_5"/>
<reference evidence="1 2" key="1">
    <citation type="submission" date="2015-01" db="EMBL/GenBank/DDBJ databases">
        <title>Draft genome sequence of Rickettsia monacensis strain IrR/Munich.</title>
        <authorList>
            <person name="Felsheim R.F."/>
            <person name="Johnson S.L."/>
            <person name="Kurtti T.J."/>
            <person name="Munderloh U.G."/>
        </authorList>
    </citation>
    <scope>NUCLEOTIDE SEQUENCE [LARGE SCALE GENOMIC DNA]</scope>
    <source>
        <strain evidence="1 2">IrR/Munich</strain>
    </source>
</reference>
<dbReference type="EMBL" id="LN794217">
    <property type="protein sequence ID" value="CEO16981.1"/>
    <property type="molecule type" value="Genomic_DNA"/>
</dbReference>
<dbReference type="STRING" id="109232.RMONA_02910"/>
<reference evidence="2" key="2">
    <citation type="submission" date="2015-01" db="EMBL/GenBank/DDBJ databases">
        <authorList>
            <person name="Felsheim R."/>
        </authorList>
    </citation>
    <scope>NUCLEOTIDE SEQUENCE [LARGE SCALE GENOMIC DNA]</scope>
    <source>
        <strain evidence="2">IrR/Munich</strain>
    </source>
</reference>
<dbReference type="KEGG" id="rmc:RMONA_02910"/>